<dbReference type="AlphaFoldDB" id="A0A5U0Q6R7"/>
<dbReference type="EMBL" id="AAGIQQ010000059">
    <property type="protein sequence ID" value="EBO4819337.1"/>
    <property type="molecule type" value="Genomic_DNA"/>
</dbReference>
<sequence>MSGIGGVIGIKYHRIKIKWVISTHVSGIAKFILSYEFYYMDGITHIGRINECPGTFRRHMLASWLSDIIFNCKIWHWIVKMYPGTIFPVKVGFFTSFMATFILRNVEIFLITVRCIMNKRCQAGSRGKKTRKHYRTYFNNALADMITGKF</sequence>
<name>A0A5U0Q6R7_SALER</name>
<protein>
    <submittedName>
        <fullName evidence="1">Uncharacterized protein</fullName>
    </submittedName>
</protein>
<accession>A0A5U0Q6R7</accession>
<reference evidence="1" key="1">
    <citation type="submission" date="2018-06" db="EMBL/GenBank/DDBJ databases">
        <authorList>
            <consortium name="PulseNet: The National Subtyping Network for Foodborne Disease Surveillance"/>
            <person name="Tarr C.L."/>
            <person name="Trees E."/>
            <person name="Katz L.S."/>
            <person name="Carleton-Romer H.A."/>
            <person name="Stroika S."/>
            <person name="Kucerova Z."/>
            <person name="Roache K.F."/>
            <person name="Sabol A.L."/>
            <person name="Besser J."/>
            <person name="Gerner-Smidt P."/>
        </authorList>
    </citation>
    <scope>NUCLEOTIDE SEQUENCE</scope>
    <source>
        <strain evidence="1">PNUSAS043090</strain>
    </source>
</reference>
<comment type="caution">
    <text evidence="1">The sequence shown here is derived from an EMBL/GenBank/DDBJ whole genome shotgun (WGS) entry which is preliminary data.</text>
</comment>
<evidence type="ECO:0000313" key="1">
    <source>
        <dbReference type="EMBL" id="EBO4819337.1"/>
    </source>
</evidence>
<proteinExistence type="predicted"/>
<organism evidence="1">
    <name type="scientific">Salmonella enterica</name>
    <name type="common">Salmonella choleraesuis</name>
    <dbReference type="NCBI Taxonomy" id="28901"/>
    <lineage>
        <taxon>Bacteria</taxon>
        <taxon>Pseudomonadati</taxon>
        <taxon>Pseudomonadota</taxon>
        <taxon>Gammaproteobacteria</taxon>
        <taxon>Enterobacterales</taxon>
        <taxon>Enterobacteriaceae</taxon>
        <taxon>Salmonella</taxon>
    </lineage>
</organism>
<gene>
    <name evidence="1" type="ORF">DOF42_24125</name>
</gene>